<dbReference type="PANTHER" id="PTHR11164">
    <property type="entry name" value="GLUTAMATE CYSTEINE LIGASE"/>
    <property type="match status" value="1"/>
</dbReference>
<dbReference type="SUPFAM" id="SSF55931">
    <property type="entry name" value="Glutamine synthetase/guanido kinase"/>
    <property type="match status" value="1"/>
</dbReference>
<dbReference type="FunFam" id="3.30.590.50:FF:000002">
    <property type="entry name" value="Glutamate--cysteine ligase catalytic subunit"/>
    <property type="match status" value="1"/>
</dbReference>
<evidence type="ECO:0000256" key="5">
    <source>
        <dbReference type="ARBA" id="ARBA00022684"/>
    </source>
</evidence>
<evidence type="ECO:0000256" key="6">
    <source>
        <dbReference type="ARBA" id="ARBA00022741"/>
    </source>
</evidence>
<evidence type="ECO:0000256" key="1">
    <source>
        <dbReference type="ARBA" id="ARBA00005006"/>
    </source>
</evidence>
<evidence type="ECO:0000256" key="8">
    <source>
        <dbReference type="ARBA" id="ARBA00030585"/>
    </source>
</evidence>
<gene>
    <name evidence="11" type="ORF">DASB73_029330</name>
</gene>
<keyword evidence="4 10" id="KW-0436">Ligase</keyword>
<reference evidence="11 12" key="1">
    <citation type="journal article" date="2023" name="Elife">
        <title>Identification of key yeast species and microbe-microbe interactions impacting larval growth of Drosophila in the wild.</title>
        <authorList>
            <person name="Mure A."/>
            <person name="Sugiura Y."/>
            <person name="Maeda R."/>
            <person name="Honda K."/>
            <person name="Sakurai N."/>
            <person name="Takahashi Y."/>
            <person name="Watada M."/>
            <person name="Katoh T."/>
            <person name="Gotoh A."/>
            <person name="Gotoh Y."/>
            <person name="Taniguchi I."/>
            <person name="Nakamura K."/>
            <person name="Hayashi T."/>
            <person name="Katayama T."/>
            <person name="Uemura T."/>
            <person name="Hattori Y."/>
        </authorList>
    </citation>
    <scope>NUCLEOTIDE SEQUENCE [LARGE SCALE GENOMIC DNA]</scope>
    <source>
        <strain evidence="11 12">SB-73</strain>
    </source>
</reference>
<sequence length="601" mass="68810">MGLLSEGTPLQWSEVSKYVDHVREHGIIQLLHTLEKYKNRQNDPFLWGDEVEYIVVNLSDGKATLGLRQNDILGKLMLISDSENVNFHPEYGRYMIESTPLKPFDASWDSLIDLETNMRHRRQIASRYMTPTEHLVTMSSYPLLGVGHFAETEGTVKGPVTQSEFMPDEIINLHPRFPTLSSNIRERRGKKVEITVPVFHDVNTPQPWVDPLLKDRPVGVSSQEIYMDAMGFGMGCCCLQLTFQGASIDGARDLYDALAPLTPLFLALSAGSPVFRGVVADQDVRWNVISQSVDDRTDDEKKTIPKSRYDSIDCYISRKNEILNQNTDFYNDIPVVTNDKVTEQLREGGLENDPLLVQHFSHYFIRDPLVIFEELLDQDDKNSMDHFENIQTTNWQTMRFKPPPNASIGWRTEFRPCEIQFTDFENAAFCVVVVLLARTIVANKLCFYQPISQIDENMKQAHVRDPVHRAKFWVRLSVQDQDKDSKPVFKQLTLNDIFNGNDEYIGLLPLVRDYLKSPHSEPLPEKVSNKVNQYLDLLSKRASGELDTAATWIRKFINSHPDYKHDSIVTEKINFDLVTAINKIGSGEGWNTIAQSMFRGF</sequence>
<dbReference type="Proteomes" id="UP001362899">
    <property type="component" value="Unassembled WGS sequence"/>
</dbReference>
<evidence type="ECO:0000256" key="10">
    <source>
        <dbReference type="RuleBase" id="RU367135"/>
    </source>
</evidence>
<evidence type="ECO:0000256" key="9">
    <source>
        <dbReference type="ARBA" id="ARBA00032122"/>
    </source>
</evidence>
<evidence type="ECO:0000313" key="11">
    <source>
        <dbReference type="EMBL" id="GMM51970.1"/>
    </source>
</evidence>
<evidence type="ECO:0000256" key="2">
    <source>
        <dbReference type="ARBA" id="ARBA00008100"/>
    </source>
</evidence>
<dbReference type="EC" id="6.3.2.2" evidence="3 10"/>
<organism evidence="11 12">
    <name type="scientific">Starmerella bacillaris</name>
    <name type="common">Yeast</name>
    <name type="synonym">Candida zemplinina</name>
    <dbReference type="NCBI Taxonomy" id="1247836"/>
    <lineage>
        <taxon>Eukaryota</taxon>
        <taxon>Fungi</taxon>
        <taxon>Dikarya</taxon>
        <taxon>Ascomycota</taxon>
        <taxon>Saccharomycotina</taxon>
        <taxon>Dipodascomycetes</taxon>
        <taxon>Dipodascales</taxon>
        <taxon>Trichomonascaceae</taxon>
        <taxon>Starmerella</taxon>
    </lineage>
</organism>
<dbReference type="Gene3D" id="1.10.8.960">
    <property type="match status" value="1"/>
</dbReference>
<keyword evidence="7 10" id="KW-0067">ATP-binding</keyword>
<comment type="catalytic activity">
    <reaction evidence="10">
        <text>L-cysteine + L-glutamate + ATP = gamma-L-glutamyl-L-cysteine + ADP + phosphate + H(+)</text>
        <dbReference type="Rhea" id="RHEA:13285"/>
        <dbReference type="ChEBI" id="CHEBI:15378"/>
        <dbReference type="ChEBI" id="CHEBI:29985"/>
        <dbReference type="ChEBI" id="CHEBI:30616"/>
        <dbReference type="ChEBI" id="CHEBI:35235"/>
        <dbReference type="ChEBI" id="CHEBI:43474"/>
        <dbReference type="ChEBI" id="CHEBI:58173"/>
        <dbReference type="ChEBI" id="CHEBI:456216"/>
        <dbReference type="EC" id="6.3.2.2"/>
    </reaction>
</comment>
<comment type="pathway">
    <text evidence="1 10">Sulfur metabolism; glutathione biosynthesis; glutathione from L-cysteine and L-glutamate: step 1/2.</text>
</comment>
<proteinExistence type="inferred from homology"/>
<evidence type="ECO:0000256" key="3">
    <source>
        <dbReference type="ARBA" id="ARBA00012220"/>
    </source>
</evidence>
<dbReference type="GO" id="GO:0004357">
    <property type="term" value="F:glutamate-cysteine ligase activity"/>
    <property type="evidence" value="ECO:0007669"/>
    <property type="project" value="UniProtKB-UniRule"/>
</dbReference>
<accession>A0AAV5RKA3</accession>
<evidence type="ECO:0000256" key="4">
    <source>
        <dbReference type="ARBA" id="ARBA00022598"/>
    </source>
</evidence>
<name>A0AAV5RKA3_STABA</name>
<dbReference type="AlphaFoldDB" id="A0AAV5RKA3"/>
<dbReference type="GO" id="GO:0005524">
    <property type="term" value="F:ATP binding"/>
    <property type="evidence" value="ECO:0007669"/>
    <property type="project" value="UniProtKB-UniRule"/>
</dbReference>
<dbReference type="GO" id="GO:0006750">
    <property type="term" value="P:glutathione biosynthetic process"/>
    <property type="evidence" value="ECO:0007669"/>
    <property type="project" value="UniProtKB-UniRule"/>
</dbReference>
<evidence type="ECO:0000313" key="12">
    <source>
        <dbReference type="Proteomes" id="UP001362899"/>
    </source>
</evidence>
<dbReference type="EMBL" id="BTGC01000008">
    <property type="protein sequence ID" value="GMM51970.1"/>
    <property type="molecule type" value="Genomic_DNA"/>
</dbReference>
<keyword evidence="12" id="KW-1185">Reference proteome</keyword>
<dbReference type="InterPro" id="IPR014746">
    <property type="entry name" value="Gln_synth/guanido_kin_cat_dom"/>
</dbReference>
<evidence type="ECO:0000256" key="7">
    <source>
        <dbReference type="ARBA" id="ARBA00022840"/>
    </source>
</evidence>
<keyword evidence="6 10" id="KW-0547">Nucleotide-binding</keyword>
<comment type="caution">
    <text evidence="11">The sequence shown here is derived from an EMBL/GenBank/DDBJ whole genome shotgun (WGS) entry which is preliminary data.</text>
</comment>
<dbReference type="InterPro" id="IPR004308">
    <property type="entry name" value="GCS"/>
</dbReference>
<dbReference type="Gene3D" id="3.30.590.50">
    <property type="match status" value="2"/>
</dbReference>
<comment type="similarity">
    <text evidence="2 10">Belongs to the glutamate--cysteine ligase type 3 family.</text>
</comment>
<dbReference type="PANTHER" id="PTHR11164:SF0">
    <property type="entry name" value="GLUTAMATE--CYSTEINE LIGASE CATALYTIC SUBUNIT"/>
    <property type="match status" value="1"/>
</dbReference>
<keyword evidence="5 10" id="KW-0317">Glutathione biosynthesis</keyword>
<protein>
    <recommendedName>
        <fullName evidence="3 10">Glutamate--cysteine ligase</fullName>
        <ecNumber evidence="3 10">6.3.2.2</ecNumber>
    </recommendedName>
    <alternativeName>
        <fullName evidence="9 10">Gamma-ECS</fullName>
    </alternativeName>
    <alternativeName>
        <fullName evidence="8 10">Gamma-glutamylcysteine synthetase</fullName>
    </alternativeName>
</protein>
<dbReference type="Pfam" id="PF03074">
    <property type="entry name" value="GCS"/>
    <property type="match status" value="1"/>
</dbReference>